<feature type="non-terminal residue" evidence="1">
    <location>
        <position position="1"/>
    </location>
</feature>
<accession>A0A371GCD9</accession>
<sequence>MIPVEIGEPSPRTVLFEPSRNEEELRANLDLIQEIREIAHIKEYAVKTKAARRYNQKVIPRSFKEGDLVLKKLTMTTNKNKLTPLWEGPFRVTGQAGPGAYKLENLERKALPQTWNAASLRMYYS</sequence>
<dbReference type="PANTHER" id="PTHR48475:SF2">
    <property type="entry name" value="RIBONUCLEASE H"/>
    <property type="match status" value="1"/>
</dbReference>
<proteinExistence type="predicted"/>
<dbReference type="EMBL" id="QJKJ01006009">
    <property type="protein sequence ID" value="RDX88228.1"/>
    <property type="molecule type" value="Genomic_DNA"/>
</dbReference>
<organism evidence="1 2">
    <name type="scientific">Mucuna pruriens</name>
    <name type="common">Velvet bean</name>
    <name type="synonym">Dolichos pruriens</name>
    <dbReference type="NCBI Taxonomy" id="157652"/>
    <lineage>
        <taxon>Eukaryota</taxon>
        <taxon>Viridiplantae</taxon>
        <taxon>Streptophyta</taxon>
        <taxon>Embryophyta</taxon>
        <taxon>Tracheophyta</taxon>
        <taxon>Spermatophyta</taxon>
        <taxon>Magnoliopsida</taxon>
        <taxon>eudicotyledons</taxon>
        <taxon>Gunneridae</taxon>
        <taxon>Pentapetalae</taxon>
        <taxon>rosids</taxon>
        <taxon>fabids</taxon>
        <taxon>Fabales</taxon>
        <taxon>Fabaceae</taxon>
        <taxon>Papilionoideae</taxon>
        <taxon>50 kb inversion clade</taxon>
        <taxon>NPAAA clade</taxon>
        <taxon>indigoferoid/millettioid clade</taxon>
        <taxon>Phaseoleae</taxon>
        <taxon>Mucuna</taxon>
    </lineage>
</organism>
<keyword evidence="2" id="KW-1185">Reference proteome</keyword>
<dbReference type="OrthoDB" id="1934939at2759"/>
<evidence type="ECO:0000313" key="2">
    <source>
        <dbReference type="Proteomes" id="UP000257109"/>
    </source>
</evidence>
<name>A0A371GCD9_MUCPR</name>
<dbReference type="PANTHER" id="PTHR48475">
    <property type="entry name" value="RIBONUCLEASE H"/>
    <property type="match status" value="1"/>
</dbReference>
<protein>
    <submittedName>
        <fullName evidence="1">Uncharacterized protein</fullName>
    </submittedName>
</protein>
<gene>
    <name evidence="1" type="ORF">CR513_30206</name>
</gene>
<dbReference type="AlphaFoldDB" id="A0A371GCD9"/>
<comment type="caution">
    <text evidence="1">The sequence shown here is derived from an EMBL/GenBank/DDBJ whole genome shotgun (WGS) entry which is preliminary data.</text>
</comment>
<reference evidence="1" key="1">
    <citation type="submission" date="2018-05" db="EMBL/GenBank/DDBJ databases">
        <title>Draft genome of Mucuna pruriens seed.</title>
        <authorList>
            <person name="Nnadi N.E."/>
            <person name="Vos R."/>
            <person name="Hasami M.H."/>
            <person name="Devisetty U.K."/>
            <person name="Aguiy J.C."/>
        </authorList>
    </citation>
    <scope>NUCLEOTIDE SEQUENCE [LARGE SCALE GENOMIC DNA]</scope>
    <source>
        <strain evidence="1">JCA_2017</strain>
    </source>
</reference>
<dbReference type="Proteomes" id="UP000257109">
    <property type="component" value="Unassembled WGS sequence"/>
</dbReference>
<evidence type="ECO:0000313" key="1">
    <source>
        <dbReference type="EMBL" id="RDX88228.1"/>
    </source>
</evidence>